<feature type="region of interest" description="Disordered" evidence="1">
    <location>
        <begin position="1"/>
        <end position="26"/>
    </location>
</feature>
<keyword evidence="3" id="KW-1185">Reference proteome</keyword>
<dbReference type="EMBL" id="CAJVPY010019407">
    <property type="protein sequence ID" value="CAG8771441.1"/>
    <property type="molecule type" value="Genomic_DNA"/>
</dbReference>
<evidence type="ECO:0000256" key="1">
    <source>
        <dbReference type="SAM" id="MobiDB-lite"/>
    </source>
</evidence>
<feature type="non-terminal residue" evidence="2">
    <location>
        <position position="60"/>
    </location>
</feature>
<name>A0A9N9JB53_9GLOM</name>
<comment type="caution">
    <text evidence="2">The sequence shown here is derived from an EMBL/GenBank/DDBJ whole genome shotgun (WGS) entry which is preliminary data.</text>
</comment>
<protein>
    <submittedName>
        <fullName evidence="2">19723_t:CDS:1</fullName>
    </submittedName>
</protein>
<feature type="region of interest" description="Disordered" evidence="1">
    <location>
        <begin position="38"/>
        <end position="60"/>
    </location>
</feature>
<dbReference type="Proteomes" id="UP000789405">
    <property type="component" value="Unassembled WGS sequence"/>
</dbReference>
<evidence type="ECO:0000313" key="2">
    <source>
        <dbReference type="EMBL" id="CAG8771441.1"/>
    </source>
</evidence>
<organism evidence="2 3">
    <name type="scientific">Dentiscutata erythropus</name>
    <dbReference type="NCBI Taxonomy" id="1348616"/>
    <lineage>
        <taxon>Eukaryota</taxon>
        <taxon>Fungi</taxon>
        <taxon>Fungi incertae sedis</taxon>
        <taxon>Mucoromycota</taxon>
        <taxon>Glomeromycotina</taxon>
        <taxon>Glomeromycetes</taxon>
        <taxon>Diversisporales</taxon>
        <taxon>Gigasporaceae</taxon>
        <taxon>Dentiscutata</taxon>
    </lineage>
</organism>
<accession>A0A9N9JB53</accession>
<gene>
    <name evidence="2" type="ORF">DERYTH_LOCUS18732</name>
</gene>
<proteinExistence type="predicted"/>
<reference evidence="2" key="1">
    <citation type="submission" date="2021-06" db="EMBL/GenBank/DDBJ databases">
        <authorList>
            <person name="Kallberg Y."/>
            <person name="Tangrot J."/>
            <person name="Rosling A."/>
        </authorList>
    </citation>
    <scope>NUCLEOTIDE SEQUENCE</scope>
    <source>
        <strain evidence="2">MA453B</strain>
    </source>
</reference>
<dbReference type="AlphaFoldDB" id="A0A9N9JB53"/>
<sequence length="60" mass="5989">MPSKQLSMTHAAKHQPKGVASSGGAQTGVGAIKSQYLVDNPRGDGVASSGGAQTGVGYCW</sequence>
<evidence type="ECO:0000313" key="3">
    <source>
        <dbReference type="Proteomes" id="UP000789405"/>
    </source>
</evidence>